<accession>A0A841U3V1</accession>
<keyword evidence="1" id="KW-0175">Coiled coil</keyword>
<feature type="coiled-coil region" evidence="1">
    <location>
        <begin position="16"/>
        <end position="43"/>
    </location>
</feature>
<evidence type="ECO:0000313" key="3">
    <source>
        <dbReference type="EMBL" id="MBB6692664.1"/>
    </source>
</evidence>
<evidence type="ECO:0000313" key="4">
    <source>
        <dbReference type="Proteomes" id="UP000553776"/>
    </source>
</evidence>
<sequence>MRRPFRKRRKEERKVLEEVDGKFKELDARFARVEEALAQIKDKLPQVIIEHVVIERPVLEKLEFRFDGLEIEHLSGSLNLGNNFGLKPNVPKDSGSSAPPKPKPPSGAGPANGETAASPTGLHRTPTGFRLQNRR</sequence>
<proteinExistence type="predicted"/>
<dbReference type="EMBL" id="JACJVR010000057">
    <property type="protein sequence ID" value="MBB6692664.1"/>
    <property type="molecule type" value="Genomic_DNA"/>
</dbReference>
<gene>
    <name evidence="3" type="ORF">H7B90_14740</name>
</gene>
<comment type="caution">
    <text evidence="3">The sequence shown here is derived from an EMBL/GenBank/DDBJ whole genome shotgun (WGS) entry which is preliminary data.</text>
</comment>
<name>A0A841U3V1_9BACL</name>
<keyword evidence="4" id="KW-1185">Reference proteome</keyword>
<evidence type="ECO:0000256" key="2">
    <source>
        <dbReference type="SAM" id="MobiDB-lite"/>
    </source>
</evidence>
<reference evidence="3 4" key="1">
    <citation type="submission" date="2020-08" db="EMBL/GenBank/DDBJ databases">
        <title>Cohnella phylogeny.</title>
        <authorList>
            <person name="Dunlap C."/>
        </authorList>
    </citation>
    <scope>NUCLEOTIDE SEQUENCE [LARGE SCALE GENOMIC DNA]</scope>
    <source>
        <strain evidence="3 4">DSM 25239</strain>
    </source>
</reference>
<evidence type="ECO:0008006" key="5">
    <source>
        <dbReference type="Google" id="ProtNLM"/>
    </source>
</evidence>
<organism evidence="3 4">
    <name type="scientific">Cohnella xylanilytica</name>
    <dbReference type="NCBI Taxonomy" id="557555"/>
    <lineage>
        <taxon>Bacteria</taxon>
        <taxon>Bacillati</taxon>
        <taxon>Bacillota</taxon>
        <taxon>Bacilli</taxon>
        <taxon>Bacillales</taxon>
        <taxon>Paenibacillaceae</taxon>
        <taxon>Cohnella</taxon>
    </lineage>
</organism>
<feature type="region of interest" description="Disordered" evidence="2">
    <location>
        <begin position="80"/>
        <end position="135"/>
    </location>
</feature>
<dbReference type="AlphaFoldDB" id="A0A841U3V1"/>
<dbReference type="RefSeq" id="WP_185136653.1">
    <property type="nucleotide sequence ID" value="NZ_JACJVR010000057.1"/>
</dbReference>
<dbReference type="Proteomes" id="UP000553776">
    <property type="component" value="Unassembled WGS sequence"/>
</dbReference>
<protein>
    <recommendedName>
        <fullName evidence="5">Spore germination protein GerPC</fullName>
    </recommendedName>
</protein>
<evidence type="ECO:0000256" key="1">
    <source>
        <dbReference type="SAM" id="Coils"/>
    </source>
</evidence>